<evidence type="ECO:0000256" key="1">
    <source>
        <dbReference type="SAM" id="SignalP"/>
    </source>
</evidence>
<dbReference type="NCBIfam" id="TIGR04183">
    <property type="entry name" value="Por_Secre_tail"/>
    <property type="match status" value="1"/>
</dbReference>
<proteinExistence type="predicted"/>
<reference evidence="2 3" key="1">
    <citation type="journal article" date="2019" name="Nat. Microbiol.">
        <title>Mediterranean grassland soil C-N compound turnover is dependent on rainfall and depth, and is mediated by genomically divergent microorganisms.</title>
        <authorList>
            <person name="Diamond S."/>
            <person name="Andeer P.F."/>
            <person name="Li Z."/>
            <person name="Crits-Christoph A."/>
            <person name="Burstein D."/>
            <person name="Anantharaman K."/>
            <person name="Lane K.R."/>
            <person name="Thomas B.C."/>
            <person name="Pan C."/>
            <person name="Northen T.R."/>
            <person name="Banfield J.F."/>
        </authorList>
    </citation>
    <scope>NUCLEOTIDE SEQUENCE [LARGE SCALE GENOMIC DNA]</scope>
    <source>
        <strain evidence="2">WS_2</strain>
    </source>
</reference>
<gene>
    <name evidence="2" type="ORF">E6K72_04630</name>
</gene>
<evidence type="ECO:0000313" key="3">
    <source>
        <dbReference type="Proteomes" id="UP000317716"/>
    </source>
</evidence>
<organism evidence="2 3">
    <name type="scientific">Eiseniibacteriota bacterium</name>
    <dbReference type="NCBI Taxonomy" id="2212470"/>
    <lineage>
        <taxon>Bacteria</taxon>
        <taxon>Candidatus Eiseniibacteriota</taxon>
    </lineage>
</organism>
<dbReference type="EMBL" id="VBOS01000155">
    <property type="protein sequence ID" value="TMQ56671.1"/>
    <property type="molecule type" value="Genomic_DNA"/>
</dbReference>
<name>A0A538SZ66_UNCEI</name>
<dbReference type="Proteomes" id="UP000317716">
    <property type="component" value="Unassembled WGS sequence"/>
</dbReference>
<dbReference type="AlphaFoldDB" id="A0A538SZ66"/>
<keyword evidence="1" id="KW-0732">Signal</keyword>
<sequence>MKRIHIPSLAWSAILLVAAAGAAFARPVVNGAIVTTRTFNDCPISTVTTSNNYPASIEITDVMDPQCVGFANLHSWSFSEDGGSTAAVFNNNSNFHFGADFKIDGAGQGEGGLRVSPWYGQFVDGRIMANATTGEIACFGGALPFYSFTANHGITYTKGTTIHMEVTYRAHDLSSANPASIQYHIVYNNVPYDSPILPFGSQNMAECNPHGLWGMLNDGRVGAYFQPRANTGASLTATWTNITYEQLPPDGTPSPDAAYIALRTFNDCPISTVSSTNNYPASVSITDVMDPQCVGFANLHSWSFSEDGGTSAARFDNNAIFRFGADVKIDGAGEGEGGLRLSPWYGQFVDGRFMANATTGEIACFGGALPFYSFTVNHGITYTKGTTIRFEETYNAHENISTNPATIQYRVIYNNTTYDSPVLPFGEQNPNECDHGLWGMLNDGRVGGYFQPRANTGASLTATWSNITYSKCNLQVAAEFHPSTLNLNSKGKWVTVVLEPTPPTTPADLELSSILLNGTIGIDPSAPVSIGDANGNGIPDLTVRFSRKDVAALFAPGDYTTSVKLSGASGKECFEASATVHIKNATLPHPAAGSLVAPGSAVELAWTPMAGIRTVSVIRSLDDGTNWTVDADGIANSGSYRWTVPDVTSNQARVAVVELRNGGPDAEAEITASGAFTISSTTGVGDGVASFALSRIAPNPSGNRFNVSFSLLSGAPASLSIFDVSGRRVATREVGSLGAGFHAVSFGDREPMRAGLYMVRLSQLSRNLTTSVLILP</sequence>
<feature type="signal peptide" evidence="1">
    <location>
        <begin position="1"/>
        <end position="25"/>
    </location>
</feature>
<evidence type="ECO:0000313" key="2">
    <source>
        <dbReference type="EMBL" id="TMQ56671.1"/>
    </source>
</evidence>
<comment type="caution">
    <text evidence="2">The sequence shown here is derived from an EMBL/GenBank/DDBJ whole genome shotgun (WGS) entry which is preliminary data.</text>
</comment>
<dbReference type="InterPro" id="IPR026444">
    <property type="entry name" value="Secre_tail"/>
</dbReference>
<feature type="chain" id="PRO_5021780230" evidence="1">
    <location>
        <begin position="26"/>
        <end position="776"/>
    </location>
</feature>
<accession>A0A538SZ66</accession>
<protein>
    <submittedName>
        <fullName evidence="2">T9SS type A sorting domain-containing protein</fullName>
    </submittedName>
</protein>